<dbReference type="AlphaFoldDB" id="A0A090MUS7"/>
<keyword evidence="5" id="KW-0175">Coiled coil</keyword>
<dbReference type="EMBL" id="CCAZ020000002">
    <property type="protein sequence ID" value="CEG10132.1"/>
    <property type="molecule type" value="Genomic_DNA"/>
</dbReference>
<reference evidence="9 10" key="1">
    <citation type="journal article" date="2014" name="Genome Announc.">
        <title>Genome Sequence of Afipia felis Strain 76713, Isolated in Hospital Water Using an Amoeba Co-Culture Procedure.</title>
        <authorList>
            <person name="Benamar S."/>
            <person name="La Scola B."/>
            <person name="Croce O."/>
        </authorList>
    </citation>
    <scope>NUCLEOTIDE SEQUENCE [LARGE SCALE GENOMIC DNA]</scope>
    <source>
        <strain evidence="9 10">76713</strain>
    </source>
</reference>
<feature type="coiled-coil region" evidence="5">
    <location>
        <begin position="86"/>
        <end position="157"/>
    </location>
</feature>
<dbReference type="InterPro" id="IPR058634">
    <property type="entry name" value="AaeA-lik-b-barrel"/>
</dbReference>
<dbReference type="InterPro" id="IPR006143">
    <property type="entry name" value="RND_pump_MFP"/>
</dbReference>
<dbReference type="InterPro" id="IPR058625">
    <property type="entry name" value="MdtA-like_BSH"/>
</dbReference>
<dbReference type="Pfam" id="PF25917">
    <property type="entry name" value="BSH_RND"/>
    <property type="match status" value="1"/>
</dbReference>
<dbReference type="RefSeq" id="WP_048757784.1">
    <property type="nucleotide sequence ID" value="NZ_CCAZ020000002.1"/>
</dbReference>
<comment type="similarity">
    <text evidence="1">Belongs to the membrane fusion protein (MFP) (TC 8.A.1) family.</text>
</comment>
<dbReference type="GO" id="GO:0016020">
    <property type="term" value="C:membrane"/>
    <property type="evidence" value="ECO:0007669"/>
    <property type="project" value="InterPro"/>
</dbReference>
<evidence type="ECO:0000256" key="3">
    <source>
        <dbReference type="ARBA" id="ARBA00022989"/>
    </source>
</evidence>
<evidence type="ECO:0000256" key="1">
    <source>
        <dbReference type="ARBA" id="ARBA00009477"/>
    </source>
</evidence>
<feature type="domain" description="p-hydroxybenzoic acid efflux pump subunit AaeA-like beta-barrel" evidence="8">
    <location>
        <begin position="189"/>
        <end position="286"/>
    </location>
</feature>
<gene>
    <name evidence="9" type="primary">aaeA</name>
    <name evidence="9" type="ORF">BN961_03568</name>
</gene>
<dbReference type="PANTHER" id="PTHR30367:SF12">
    <property type="entry name" value="P-HYDROXYBENZOIC ACID EFFLUX PUMP SUBUNIT AAEA"/>
    <property type="match status" value="1"/>
</dbReference>
<comment type="caution">
    <text evidence="9">The sequence shown here is derived from an EMBL/GenBank/DDBJ whole genome shotgun (WGS) entry which is preliminary data.</text>
</comment>
<sequence>MSERLPILRLSVTLLTLAAAAVAGWFLWRTYEDSPWTRDARVRANVVQVTPDVSGVVIDVRVTDNQSVKVGDVLFVIDQARFQLALSNAEAALAGAESLRDQRQQEYERRQRLSSASISDEALAQAHSAALSAQAAYDQAQAALNIAKLNLARTQVRAPVNGHVTNLLLDKGDYATAGKAMVAVVDSDSYYVAGYFEETKLRSIHIGDDVSIRLLGFSPELRGHVASVARAITDRDNLPGSELIANVNPTFNWVRVAQRIPVRIAIDYVPPDITLSAGMTATVVVTGPSKTKRAPSGTP</sequence>
<dbReference type="Gene3D" id="2.40.30.170">
    <property type="match status" value="1"/>
</dbReference>
<organism evidence="9 10">
    <name type="scientific">Afipia felis</name>
    <name type="common">Cat scratch disease bacillus</name>
    <dbReference type="NCBI Taxonomy" id="1035"/>
    <lineage>
        <taxon>Bacteria</taxon>
        <taxon>Pseudomonadati</taxon>
        <taxon>Pseudomonadota</taxon>
        <taxon>Alphaproteobacteria</taxon>
        <taxon>Hyphomicrobiales</taxon>
        <taxon>Nitrobacteraceae</taxon>
        <taxon>Afipia</taxon>
    </lineage>
</organism>
<feature type="transmembrane region" description="Helical" evidence="6">
    <location>
        <begin position="7"/>
        <end position="28"/>
    </location>
</feature>
<keyword evidence="10" id="KW-1185">Reference proteome</keyword>
<keyword evidence="3 6" id="KW-1133">Transmembrane helix</keyword>
<evidence type="ECO:0000313" key="10">
    <source>
        <dbReference type="Proteomes" id="UP000035762"/>
    </source>
</evidence>
<keyword evidence="4 6" id="KW-0472">Membrane</keyword>
<evidence type="ECO:0000256" key="4">
    <source>
        <dbReference type="ARBA" id="ARBA00023136"/>
    </source>
</evidence>
<dbReference type="STRING" id="1035.BN961_03568"/>
<evidence type="ECO:0000313" key="9">
    <source>
        <dbReference type="EMBL" id="CEG10132.1"/>
    </source>
</evidence>
<name>A0A090MUS7_AFIFE</name>
<evidence type="ECO:0000259" key="7">
    <source>
        <dbReference type="Pfam" id="PF25917"/>
    </source>
</evidence>
<evidence type="ECO:0000256" key="5">
    <source>
        <dbReference type="SAM" id="Coils"/>
    </source>
</evidence>
<dbReference type="InterPro" id="IPR050393">
    <property type="entry name" value="MFP_Efflux_Pump"/>
</dbReference>
<dbReference type="Gene3D" id="2.40.50.100">
    <property type="match status" value="1"/>
</dbReference>
<feature type="domain" description="Multidrug resistance protein MdtA-like barrel-sandwich hybrid" evidence="7">
    <location>
        <begin position="45"/>
        <end position="186"/>
    </location>
</feature>
<dbReference type="OrthoDB" id="9811754at2"/>
<dbReference type="SUPFAM" id="SSF111369">
    <property type="entry name" value="HlyD-like secretion proteins"/>
    <property type="match status" value="1"/>
</dbReference>
<evidence type="ECO:0000256" key="6">
    <source>
        <dbReference type="SAM" id="Phobius"/>
    </source>
</evidence>
<keyword evidence="2 6" id="KW-0812">Transmembrane</keyword>
<proteinExistence type="inferred from homology"/>
<dbReference type="GO" id="GO:0022857">
    <property type="term" value="F:transmembrane transporter activity"/>
    <property type="evidence" value="ECO:0007669"/>
    <property type="project" value="InterPro"/>
</dbReference>
<dbReference type="NCBIfam" id="TIGR01730">
    <property type="entry name" value="RND_mfp"/>
    <property type="match status" value="1"/>
</dbReference>
<evidence type="ECO:0000259" key="8">
    <source>
        <dbReference type="Pfam" id="PF25963"/>
    </source>
</evidence>
<accession>A0A090MUS7</accession>
<dbReference type="Proteomes" id="UP000035762">
    <property type="component" value="Unassembled WGS sequence"/>
</dbReference>
<evidence type="ECO:0000256" key="2">
    <source>
        <dbReference type="ARBA" id="ARBA00022692"/>
    </source>
</evidence>
<dbReference type="Pfam" id="PF25963">
    <property type="entry name" value="Beta-barrel_AAEA"/>
    <property type="match status" value="1"/>
</dbReference>
<dbReference type="PANTHER" id="PTHR30367">
    <property type="entry name" value="P-HYDROXYBENZOIC ACID EFFLUX PUMP SUBUNIT AAEA-RELATED"/>
    <property type="match status" value="1"/>
</dbReference>
<protein>
    <submittedName>
        <fullName evidence="9">p-hydroxybenzoic acid efflux pump subunit AaeA</fullName>
    </submittedName>
</protein>